<evidence type="ECO:0000313" key="1">
    <source>
        <dbReference type="EMBL" id="MEQ2440184.1"/>
    </source>
</evidence>
<dbReference type="RefSeq" id="WP_349218592.1">
    <property type="nucleotide sequence ID" value="NZ_JBBMFD010000005.1"/>
</dbReference>
<name>A0ABV1DYP6_9FIRM</name>
<dbReference type="EMBL" id="JBBMFD010000005">
    <property type="protein sequence ID" value="MEQ2440184.1"/>
    <property type="molecule type" value="Genomic_DNA"/>
</dbReference>
<comment type="caution">
    <text evidence="1">The sequence shown here is derived from an EMBL/GenBank/DDBJ whole genome shotgun (WGS) entry which is preliminary data.</text>
</comment>
<evidence type="ECO:0000313" key="2">
    <source>
        <dbReference type="Proteomes" id="UP001489509"/>
    </source>
</evidence>
<feature type="non-terminal residue" evidence="1">
    <location>
        <position position="1"/>
    </location>
</feature>
<keyword evidence="2" id="KW-1185">Reference proteome</keyword>
<organism evidence="1 2">
    <name type="scientific">Solibaculum intestinale</name>
    <dbReference type="NCBI Taxonomy" id="3133165"/>
    <lineage>
        <taxon>Bacteria</taxon>
        <taxon>Bacillati</taxon>
        <taxon>Bacillota</taxon>
        <taxon>Clostridia</taxon>
        <taxon>Eubacteriales</taxon>
        <taxon>Oscillospiraceae</taxon>
        <taxon>Solibaculum</taxon>
    </lineage>
</organism>
<reference evidence="1 2" key="1">
    <citation type="submission" date="2024-03" db="EMBL/GenBank/DDBJ databases">
        <title>Human intestinal bacterial collection.</title>
        <authorList>
            <person name="Pauvert C."/>
            <person name="Hitch T.C.A."/>
            <person name="Clavel T."/>
        </authorList>
    </citation>
    <scope>NUCLEOTIDE SEQUENCE [LARGE SCALE GENOMIC DNA]</scope>
    <source>
        <strain evidence="1 2">CLA-JM-H44</strain>
    </source>
</reference>
<protein>
    <submittedName>
        <fullName evidence="1">Uncharacterized protein</fullName>
    </submittedName>
</protein>
<accession>A0ABV1DYP6</accession>
<sequence length="74" mass="9122">RVHFFRVAERNEHEIWWESGEGGRLLQNWVSEYNSQPIVCDYVNIFHPSFRLFLLAMQKKEAIRMLMEWVNPRW</sequence>
<dbReference type="Proteomes" id="UP001489509">
    <property type="component" value="Unassembled WGS sequence"/>
</dbReference>
<proteinExistence type="predicted"/>
<gene>
    <name evidence="1" type="ORF">WMO26_05020</name>
</gene>